<evidence type="ECO:0000256" key="1">
    <source>
        <dbReference type="ARBA" id="ARBA00006773"/>
    </source>
</evidence>
<dbReference type="STRING" id="877455.Metbo_2351"/>
<dbReference type="NCBIfam" id="TIGR01178">
    <property type="entry name" value="ade"/>
    <property type="match status" value="1"/>
</dbReference>
<evidence type="ECO:0000256" key="3">
    <source>
        <dbReference type="ARBA" id="ARBA00022801"/>
    </source>
</evidence>
<dbReference type="AlphaFoldDB" id="F0T657"/>
<comment type="catalytic activity">
    <reaction evidence="5 6">
        <text>adenine + H2O + H(+) = hypoxanthine + NH4(+)</text>
        <dbReference type="Rhea" id="RHEA:23688"/>
        <dbReference type="ChEBI" id="CHEBI:15377"/>
        <dbReference type="ChEBI" id="CHEBI:15378"/>
        <dbReference type="ChEBI" id="CHEBI:16708"/>
        <dbReference type="ChEBI" id="CHEBI:17368"/>
        <dbReference type="ChEBI" id="CHEBI:28938"/>
        <dbReference type="EC" id="3.5.4.2"/>
    </reaction>
</comment>
<keyword evidence="3 6" id="KW-0378">Hydrolase</keyword>
<keyword evidence="10" id="KW-1185">Reference proteome</keyword>
<accession>F0T657</accession>
<reference evidence="10" key="1">
    <citation type="submission" date="2011-02" db="EMBL/GenBank/DDBJ databases">
        <title>Complete sequence of Methanobacterium sp. AL-21.</title>
        <authorList>
            <consortium name="US DOE Joint Genome Institute"/>
            <person name="Lucas S."/>
            <person name="Copeland A."/>
            <person name="Lapidus A."/>
            <person name="Cheng J.-F."/>
            <person name="Goodwin L."/>
            <person name="Pitluck S."/>
            <person name="Chertkov O."/>
            <person name="Detter J.C."/>
            <person name="Han C."/>
            <person name="Tapia R."/>
            <person name="Land M."/>
            <person name="Hauser L."/>
            <person name="Kyrpides N."/>
            <person name="Ivanova N."/>
            <person name="Mikhailova N."/>
            <person name="Pagani I."/>
            <person name="Cadillo-Quiroz H."/>
            <person name="Imachi H."/>
            <person name="Zinder S."/>
            <person name="Liu W."/>
            <person name="Woyke T."/>
        </authorList>
    </citation>
    <scope>NUCLEOTIDE SEQUENCE [LARGE SCALE GENOMIC DNA]</scope>
    <source>
        <strain evidence="10">AL-21</strain>
    </source>
</reference>
<feature type="domain" description="Amidohydrolase-related" evidence="7">
    <location>
        <begin position="42"/>
        <end position="316"/>
    </location>
</feature>
<keyword evidence="4 6" id="KW-0464">Manganese</keyword>
<feature type="domain" description="Adenine deaminase C-terminal" evidence="8">
    <location>
        <begin position="364"/>
        <end position="530"/>
    </location>
</feature>
<dbReference type="Pfam" id="PF13382">
    <property type="entry name" value="Adenine_deam_C"/>
    <property type="match status" value="1"/>
</dbReference>
<dbReference type="EC" id="3.5.4.2" evidence="2 6"/>
<dbReference type="InterPro" id="IPR006679">
    <property type="entry name" value="Adenine_deam"/>
</dbReference>
<dbReference type="EMBL" id="CP002551">
    <property type="protein sequence ID" value="ADZ10564.1"/>
    <property type="molecule type" value="Genomic_DNA"/>
</dbReference>
<dbReference type="SUPFAM" id="SSF51556">
    <property type="entry name" value="Metallo-dependent hydrolases"/>
    <property type="match status" value="1"/>
</dbReference>
<evidence type="ECO:0000256" key="5">
    <source>
        <dbReference type="ARBA" id="ARBA00047720"/>
    </source>
</evidence>
<name>F0T657_METLA</name>
<organism evidence="9 10">
    <name type="scientific">Methanobacterium lacus (strain AL-21)</name>
    <dbReference type="NCBI Taxonomy" id="877455"/>
    <lineage>
        <taxon>Archaea</taxon>
        <taxon>Methanobacteriati</taxon>
        <taxon>Methanobacteriota</taxon>
        <taxon>Methanomada group</taxon>
        <taxon>Methanobacteria</taxon>
        <taxon>Methanobacteriales</taxon>
        <taxon>Methanobacteriaceae</taxon>
        <taxon>Methanobacterium</taxon>
    </lineage>
</organism>
<dbReference type="CDD" id="cd01295">
    <property type="entry name" value="AdeC"/>
    <property type="match status" value="1"/>
</dbReference>
<dbReference type="InterPro" id="IPR011059">
    <property type="entry name" value="Metal-dep_hydrolase_composite"/>
</dbReference>
<gene>
    <name evidence="6" type="primary">ade</name>
    <name evidence="9" type="ordered locus">Metbo_2351</name>
</gene>
<dbReference type="PANTHER" id="PTHR11113">
    <property type="entry name" value="N-ACETYLGLUCOSAMINE-6-PHOSPHATE DEACETYLASE"/>
    <property type="match status" value="1"/>
</dbReference>
<dbReference type="HOGENOM" id="CLU_027935_0_0_2"/>
<evidence type="ECO:0000256" key="2">
    <source>
        <dbReference type="ARBA" id="ARBA00012782"/>
    </source>
</evidence>
<dbReference type="PANTHER" id="PTHR11113:SF2">
    <property type="entry name" value="ADENINE DEAMINASE"/>
    <property type="match status" value="1"/>
</dbReference>
<protein>
    <recommendedName>
        <fullName evidence="2 6">Adenine deaminase</fullName>
        <shortName evidence="6">Adenase</shortName>
        <shortName evidence="6">Adenine aminase</shortName>
        <ecNumber evidence="2 6">3.5.4.2</ecNumber>
    </recommendedName>
</protein>
<dbReference type="HAMAP" id="MF_01518">
    <property type="entry name" value="Adenine_deamin"/>
    <property type="match status" value="1"/>
</dbReference>
<evidence type="ECO:0000256" key="4">
    <source>
        <dbReference type="ARBA" id="ARBA00023211"/>
    </source>
</evidence>
<evidence type="ECO:0000259" key="8">
    <source>
        <dbReference type="Pfam" id="PF13382"/>
    </source>
</evidence>
<dbReference type="Pfam" id="PF01979">
    <property type="entry name" value="Amidohydro_1"/>
    <property type="match status" value="1"/>
</dbReference>
<dbReference type="InterPro" id="IPR006680">
    <property type="entry name" value="Amidohydro-rel"/>
</dbReference>
<evidence type="ECO:0000259" key="7">
    <source>
        <dbReference type="Pfam" id="PF01979"/>
    </source>
</evidence>
<evidence type="ECO:0000313" key="9">
    <source>
        <dbReference type="EMBL" id="ADZ10564.1"/>
    </source>
</evidence>
<dbReference type="GO" id="GO:0000034">
    <property type="term" value="F:adenine deaminase activity"/>
    <property type="evidence" value="ECO:0007669"/>
    <property type="project" value="UniProtKB-UniRule"/>
</dbReference>
<dbReference type="InterPro" id="IPR032466">
    <property type="entry name" value="Metal_Hydrolase"/>
</dbReference>
<dbReference type="KEGG" id="mel:Metbo_2351"/>
<dbReference type="OrthoDB" id="24954at2157"/>
<sequence>MEFIRGNLLNVFTEEIYSAEVGFENGLISCVKPVDGNFKTLILPGFIDSHIHIESSMICPSRFAEAVVPHGTTSVIADPHEIANVMGLNGINYMLNDASSVPLKMFLTVPSCVPATKFETAGGIITSEDIDTLLKRPEFVGLGEVMNFPGVIGQDPEVIEKLEVAHVNNKPIDGHAPMLSGAELCNYAAAGISTDHESTTPSEALEKRRLGMKIMMREGSSAKNLKALAVVGGDFIVSDDKDPEDLVEGHVDNMLLKAIEYGIDPVKAIKMVTLNPAEHYQLNTGSLVPGKAADMVIVDDIEKLNVKNVYIDGKLVSKNGSLNFKVNPLKLQGTFKSSPKKPSDFNLTSDSPKTVRVIEIIEDQLITNKQTADLDIQDGNLMADLENDVLKIAVVERYGNNKMTNGFIKGFNLKNGAIASSVAHDSHNIIVIGTNSKDMAKAVNTVITNNGGLSVVSNGGITDLKLPIAGLMSDRTAEDVAKDLTILKQLVNDMGSTLSSPFMTLSFLALLVIPNLKISDMGLFDVEKFEFVNIVLDD</sequence>
<dbReference type="Gene3D" id="3.20.20.140">
    <property type="entry name" value="Metal-dependent hydrolases"/>
    <property type="match status" value="1"/>
</dbReference>
<comment type="similarity">
    <text evidence="1 6">Belongs to the metallo-dependent hydrolases superfamily. Adenine deaminase family.</text>
</comment>
<dbReference type="Proteomes" id="UP000007490">
    <property type="component" value="Chromosome"/>
</dbReference>
<dbReference type="RefSeq" id="WP_013645915.1">
    <property type="nucleotide sequence ID" value="NC_015216.1"/>
</dbReference>
<dbReference type="InterPro" id="IPR026912">
    <property type="entry name" value="Adenine_deam_C"/>
</dbReference>
<comment type="cofactor">
    <cofactor evidence="6">
        <name>Mn(2+)</name>
        <dbReference type="ChEBI" id="CHEBI:29035"/>
    </cofactor>
</comment>
<evidence type="ECO:0000313" key="10">
    <source>
        <dbReference type="Proteomes" id="UP000007490"/>
    </source>
</evidence>
<reference evidence="9 10" key="2">
    <citation type="journal article" date="2014" name="Int. J. Syst. Evol. Microbiol.">
        <title>Methanobacterium paludis sp. nov. and a novel strain of Methanobacterium lacus isolated from northern peatlands.</title>
        <authorList>
            <person name="Cadillo-Quiroz H."/>
            <person name="Brauer S.L."/>
            <person name="Goodson N."/>
            <person name="Yavitt J.B."/>
            <person name="Zinder S.H."/>
        </authorList>
    </citation>
    <scope>NUCLEOTIDE SEQUENCE [LARGE SCALE GENOMIC DNA]</scope>
    <source>
        <strain evidence="9 10">AL-21</strain>
    </source>
</reference>
<proteinExistence type="inferred from homology"/>
<dbReference type="GeneID" id="10278817"/>
<dbReference type="Gene3D" id="2.30.40.10">
    <property type="entry name" value="Urease, subunit C, domain 1"/>
    <property type="match status" value="1"/>
</dbReference>
<evidence type="ECO:0000256" key="6">
    <source>
        <dbReference type="HAMAP-Rule" id="MF_01518"/>
    </source>
</evidence>
<dbReference type="GO" id="GO:0006146">
    <property type="term" value="P:adenine catabolic process"/>
    <property type="evidence" value="ECO:0007669"/>
    <property type="project" value="InterPro"/>
</dbReference>
<dbReference type="SUPFAM" id="SSF51338">
    <property type="entry name" value="Composite domain of metallo-dependent hydrolases"/>
    <property type="match status" value="1"/>
</dbReference>
<dbReference type="eggNOG" id="arCOG00693">
    <property type="taxonomic scope" value="Archaea"/>
</dbReference>